<dbReference type="OrthoDB" id="9787650at2"/>
<dbReference type="EMBL" id="UFSO01000003">
    <property type="protein sequence ID" value="SSY79815.1"/>
    <property type="molecule type" value="Genomic_DNA"/>
</dbReference>
<dbReference type="Proteomes" id="UP000254209">
    <property type="component" value="Unassembled WGS sequence"/>
</dbReference>
<gene>
    <name evidence="2" type="ORF">NCTC10283_01501</name>
</gene>
<dbReference type="InterPro" id="IPR036108">
    <property type="entry name" value="4pyrrol_syn_uPrphyn_synt_sf"/>
</dbReference>
<protein>
    <submittedName>
        <fullName evidence="2">Uroporphyrinogen-III synthase</fullName>
    </submittedName>
</protein>
<dbReference type="RefSeq" id="WP_034291350.1">
    <property type="nucleotide sequence ID" value="NZ_CP091519.2"/>
</dbReference>
<dbReference type="InterPro" id="IPR003754">
    <property type="entry name" value="4pyrrol_synth_uPrphyn_synth"/>
</dbReference>
<evidence type="ECO:0000313" key="3">
    <source>
        <dbReference type="Proteomes" id="UP000254209"/>
    </source>
</evidence>
<name>A0A376BSR6_9NEIS</name>
<evidence type="ECO:0000259" key="1">
    <source>
        <dbReference type="Pfam" id="PF02602"/>
    </source>
</evidence>
<dbReference type="SUPFAM" id="SSF69618">
    <property type="entry name" value="HemD-like"/>
    <property type="match status" value="1"/>
</dbReference>
<dbReference type="GO" id="GO:0033014">
    <property type="term" value="P:tetrapyrrole biosynthetic process"/>
    <property type="evidence" value="ECO:0007669"/>
    <property type="project" value="InterPro"/>
</dbReference>
<dbReference type="AlphaFoldDB" id="A0A376BSR6"/>
<dbReference type="STRING" id="1120980.GCA_000745955_00495"/>
<evidence type="ECO:0000313" key="2">
    <source>
        <dbReference type="EMBL" id="SSY79815.1"/>
    </source>
</evidence>
<proteinExistence type="predicted"/>
<organism evidence="2 3">
    <name type="scientific">Alysiella crassa</name>
    <dbReference type="NCBI Taxonomy" id="153491"/>
    <lineage>
        <taxon>Bacteria</taxon>
        <taxon>Pseudomonadati</taxon>
        <taxon>Pseudomonadota</taxon>
        <taxon>Betaproteobacteria</taxon>
        <taxon>Neisseriales</taxon>
        <taxon>Neisseriaceae</taxon>
        <taxon>Alysiella</taxon>
    </lineage>
</organism>
<keyword evidence="3" id="KW-1185">Reference proteome</keyword>
<dbReference type="Gene3D" id="3.40.50.10090">
    <property type="match status" value="2"/>
</dbReference>
<feature type="domain" description="Tetrapyrrole biosynthesis uroporphyrinogen III synthase" evidence="1">
    <location>
        <begin position="20"/>
        <end position="223"/>
    </location>
</feature>
<reference evidence="2 3" key="1">
    <citation type="submission" date="2018-06" db="EMBL/GenBank/DDBJ databases">
        <authorList>
            <consortium name="Pathogen Informatics"/>
            <person name="Doyle S."/>
        </authorList>
    </citation>
    <scope>NUCLEOTIDE SEQUENCE [LARGE SCALE GENOMIC DNA]</scope>
    <source>
        <strain evidence="2 3">NCTC10283</strain>
    </source>
</reference>
<sequence length="236" mass="26630">MAPTTILLVRPANRLPEDVAICRQFGWQAIPFPPLNIVPNDDNIYELPDLILQSDAVFWVSPTAVETAGLDLSGCLKPHIAVGTATAKALKKSGAAWVWYPENGHDSEAVLELPIWAKLPHDARVLIVNGGASRPHLSQELTWRGFQPRNWEIYHREEQALDWTEFRNKRPHFAWITSAQMVDILFQQVPMILTQTLKSLIYFTHHERIAAALEEKGVAQVRVVKNLAEGLDKYSV</sequence>
<dbReference type="CDD" id="cd06578">
    <property type="entry name" value="HemD"/>
    <property type="match status" value="1"/>
</dbReference>
<dbReference type="GO" id="GO:0004852">
    <property type="term" value="F:uroporphyrinogen-III synthase activity"/>
    <property type="evidence" value="ECO:0007669"/>
    <property type="project" value="InterPro"/>
</dbReference>
<dbReference type="Pfam" id="PF02602">
    <property type="entry name" value="HEM4"/>
    <property type="match status" value="1"/>
</dbReference>
<accession>A0A376BSR6</accession>